<protein>
    <submittedName>
        <fullName evidence="2">DUF1127 domain-containing protein</fullName>
    </submittedName>
</protein>
<dbReference type="InterPro" id="IPR009506">
    <property type="entry name" value="YjiS-like"/>
</dbReference>
<dbReference type="EMBL" id="JABXYK010000012">
    <property type="protein sequence ID" value="NVP57263.1"/>
    <property type="molecule type" value="Genomic_DNA"/>
</dbReference>
<dbReference type="RefSeq" id="WP_176951230.1">
    <property type="nucleotide sequence ID" value="NZ_JABXYK010000012.1"/>
</dbReference>
<sequence length="98" mass="11056">MFNFFAFIEDAVTTLRHERHRERELRALSRLDDWRLRDIGIGRDEVSRMLRQTNATGAMLLVLLSTLVPAKSRRVQTAVSLALLSGVFVFVSGCAAHA</sequence>
<proteinExistence type="predicted"/>
<name>A0ABX2QHM9_9HYPH</name>
<accession>A0ABX2QHM9</accession>
<reference evidence="2 3" key="1">
    <citation type="submission" date="2020-06" db="EMBL/GenBank/DDBJ databases">
        <title>Rhizobium sp.nov. isolated from the tomato plant.</title>
        <authorList>
            <person name="Thin K.K."/>
            <person name="Zhang X."/>
            <person name="He S."/>
        </authorList>
    </citation>
    <scope>NUCLEOTIDE SEQUENCE [LARGE SCALE GENOMIC DNA]</scope>
    <source>
        <strain evidence="2 3">DBTS2</strain>
    </source>
</reference>
<organism evidence="2 3">
    <name type="scientific">Mycoplana rhizolycopersici</name>
    <dbReference type="NCBI Taxonomy" id="2746702"/>
    <lineage>
        <taxon>Bacteria</taxon>
        <taxon>Pseudomonadati</taxon>
        <taxon>Pseudomonadota</taxon>
        <taxon>Alphaproteobacteria</taxon>
        <taxon>Hyphomicrobiales</taxon>
        <taxon>Rhizobiaceae</taxon>
        <taxon>Mycoplana</taxon>
    </lineage>
</organism>
<keyword evidence="3" id="KW-1185">Reference proteome</keyword>
<evidence type="ECO:0000313" key="3">
    <source>
        <dbReference type="Proteomes" id="UP000659172"/>
    </source>
</evidence>
<evidence type="ECO:0000313" key="2">
    <source>
        <dbReference type="EMBL" id="NVP57263.1"/>
    </source>
</evidence>
<comment type="caution">
    <text evidence="2">The sequence shown here is derived from an EMBL/GenBank/DDBJ whole genome shotgun (WGS) entry which is preliminary data.</text>
</comment>
<dbReference type="Pfam" id="PF06568">
    <property type="entry name" value="YjiS-like"/>
    <property type="match status" value="1"/>
</dbReference>
<evidence type="ECO:0000259" key="1">
    <source>
        <dbReference type="Pfam" id="PF06568"/>
    </source>
</evidence>
<dbReference type="Proteomes" id="UP000659172">
    <property type="component" value="Unassembled WGS sequence"/>
</dbReference>
<feature type="domain" description="YjiS-like" evidence="1">
    <location>
        <begin position="13"/>
        <end position="46"/>
    </location>
</feature>
<gene>
    <name evidence="2" type="ORF">HV823_18550</name>
</gene>